<comment type="caution">
    <text evidence="7">The sequence shown here is derived from an EMBL/GenBank/DDBJ whole genome shotgun (WGS) entry which is preliminary data.</text>
</comment>
<dbReference type="PANTHER" id="PTHR30618:SF0">
    <property type="entry name" value="PURINE-URACIL PERMEASE NCS1"/>
    <property type="match status" value="1"/>
</dbReference>
<feature type="transmembrane region" description="Helical" evidence="6">
    <location>
        <begin position="72"/>
        <end position="93"/>
    </location>
</feature>
<comment type="similarity">
    <text evidence="2">Belongs to the purine-cytosine permease (2.A.39) family.</text>
</comment>
<evidence type="ECO:0000313" key="8">
    <source>
        <dbReference type="Proteomes" id="UP001218218"/>
    </source>
</evidence>
<dbReference type="Gene3D" id="1.10.4160.10">
    <property type="entry name" value="Hydantoin permease"/>
    <property type="match status" value="1"/>
</dbReference>
<protein>
    <submittedName>
        <fullName evidence="7">Permease for cytosine/purines, uracil, thiamine, allantoin-domain-containing protein</fullName>
    </submittedName>
</protein>
<evidence type="ECO:0000256" key="6">
    <source>
        <dbReference type="SAM" id="Phobius"/>
    </source>
</evidence>
<feature type="transmembrane region" description="Helical" evidence="6">
    <location>
        <begin position="194"/>
        <end position="214"/>
    </location>
</feature>
<gene>
    <name evidence="7" type="ORF">DFH08DRAFT_847644</name>
</gene>
<feature type="transmembrane region" description="Helical" evidence="6">
    <location>
        <begin position="234"/>
        <end position="251"/>
    </location>
</feature>
<evidence type="ECO:0000256" key="4">
    <source>
        <dbReference type="ARBA" id="ARBA00022989"/>
    </source>
</evidence>
<feature type="transmembrane region" description="Helical" evidence="6">
    <location>
        <begin position="272"/>
        <end position="296"/>
    </location>
</feature>
<feature type="transmembrane region" description="Helical" evidence="6">
    <location>
        <begin position="429"/>
        <end position="449"/>
    </location>
</feature>
<dbReference type="NCBIfam" id="TIGR00800">
    <property type="entry name" value="ncs1"/>
    <property type="match status" value="1"/>
</dbReference>
<feature type="transmembrane region" description="Helical" evidence="6">
    <location>
        <begin position="381"/>
        <end position="406"/>
    </location>
</feature>
<dbReference type="FunFam" id="1.10.4160.10:FF:000001">
    <property type="entry name" value="Uracil permease, putative"/>
    <property type="match status" value="1"/>
</dbReference>
<evidence type="ECO:0000256" key="5">
    <source>
        <dbReference type="ARBA" id="ARBA00023136"/>
    </source>
</evidence>
<dbReference type="PANTHER" id="PTHR30618">
    <property type="entry name" value="NCS1 FAMILY PURINE/PYRIMIDINE TRANSPORTER"/>
    <property type="match status" value="1"/>
</dbReference>
<organism evidence="7 8">
    <name type="scientific">Mycena albidolilacea</name>
    <dbReference type="NCBI Taxonomy" id="1033008"/>
    <lineage>
        <taxon>Eukaryota</taxon>
        <taxon>Fungi</taxon>
        <taxon>Dikarya</taxon>
        <taxon>Basidiomycota</taxon>
        <taxon>Agaricomycotina</taxon>
        <taxon>Agaricomycetes</taxon>
        <taxon>Agaricomycetidae</taxon>
        <taxon>Agaricales</taxon>
        <taxon>Marasmiineae</taxon>
        <taxon>Mycenaceae</taxon>
        <taxon>Mycena</taxon>
    </lineage>
</organism>
<dbReference type="InterPro" id="IPR001248">
    <property type="entry name" value="Pur-cyt_permease"/>
</dbReference>
<dbReference type="InterPro" id="IPR045225">
    <property type="entry name" value="Uracil/uridine/allantoin_perm"/>
</dbReference>
<accession>A0AAD7AG71</accession>
<name>A0AAD7AG71_9AGAR</name>
<proteinExistence type="inferred from homology"/>
<dbReference type="AlphaFoldDB" id="A0AAD7AG71"/>
<evidence type="ECO:0000313" key="7">
    <source>
        <dbReference type="EMBL" id="KAJ7357988.1"/>
    </source>
</evidence>
<sequence>MGFLNTWKLSTWSLEQPESRRWSNEDMDPVPAHLRTWTTWHFVAYWISGILNPTTWEIASTMIAIGLSWRQALCAISMAHIIIAAVIVLNGTMGAHCHVAFPVIVRASFGFWASYFCVVVRIAMSIFWCGLQTFVGSECTYQMLKAIWPSIARVPNHLPESAGITTIRMVCFILYWLVQLPFLLISPQNLRHLFVAKALLVPATFLVMLIWAMVRAPPHLSLARSSVSAGHASTWMWLGALNSAIAPWSTLSVNIPDFTRYAINARAQYIQLLLIPAFVNLIGFCGIAVASASEVLYGSVIWDPLQIIDRWESRAASFFAAFSLTLAVLGTNISANSVGCANDMTVLMPRYINIRRGQIICAMFAAWIVCPWKILASAPGFLAFMTGSSIFLGPFAAIMAVDYWVIHKCNIDLDALYNPHGRYRYWNGINWRAAAAFLLGFLPNVPGLAASVNSKLQVNGFDKLYDLAWIYGFFSSSLAYWTLSTLFPASETFVEEESRKG</sequence>
<keyword evidence="8" id="KW-1185">Reference proteome</keyword>
<feature type="transmembrane region" description="Helical" evidence="6">
    <location>
        <begin position="164"/>
        <end position="185"/>
    </location>
</feature>
<keyword evidence="5 6" id="KW-0472">Membrane</keyword>
<dbReference type="InterPro" id="IPR012681">
    <property type="entry name" value="NCS1"/>
</dbReference>
<feature type="transmembrane region" description="Helical" evidence="6">
    <location>
        <begin position="469"/>
        <end position="489"/>
    </location>
</feature>
<dbReference type="CDD" id="cd11482">
    <property type="entry name" value="SLC-NCS1sbd_NRT1-like"/>
    <property type="match status" value="1"/>
</dbReference>
<evidence type="ECO:0000256" key="2">
    <source>
        <dbReference type="ARBA" id="ARBA00008974"/>
    </source>
</evidence>
<keyword evidence="4 6" id="KW-1133">Transmembrane helix</keyword>
<comment type="subcellular location">
    <subcellularLocation>
        <location evidence="1">Membrane</location>
        <topology evidence="1">Multi-pass membrane protein</topology>
    </subcellularLocation>
</comment>
<keyword evidence="3 6" id="KW-0812">Transmembrane</keyword>
<reference evidence="7" key="1">
    <citation type="submission" date="2023-03" db="EMBL/GenBank/DDBJ databases">
        <title>Massive genome expansion in bonnet fungi (Mycena s.s.) driven by repeated elements and novel gene families across ecological guilds.</title>
        <authorList>
            <consortium name="Lawrence Berkeley National Laboratory"/>
            <person name="Harder C.B."/>
            <person name="Miyauchi S."/>
            <person name="Viragh M."/>
            <person name="Kuo A."/>
            <person name="Thoen E."/>
            <person name="Andreopoulos B."/>
            <person name="Lu D."/>
            <person name="Skrede I."/>
            <person name="Drula E."/>
            <person name="Henrissat B."/>
            <person name="Morin E."/>
            <person name="Kohler A."/>
            <person name="Barry K."/>
            <person name="LaButti K."/>
            <person name="Morin E."/>
            <person name="Salamov A."/>
            <person name="Lipzen A."/>
            <person name="Mereny Z."/>
            <person name="Hegedus B."/>
            <person name="Baldrian P."/>
            <person name="Stursova M."/>
            <person name="Weitz H."/>
            <person name="Taylor A."/>
            <person name="Grigoriev I.V."/>
            <person name="Nagy L.G."/>
            <person name="Martin F."/>
            <person name="Kauserud H."/>
        </authorList>
    </citation>
    <scope>NUCLEOTIDE SEQUENCE</scope>
    <source>
        <strain evidence="7">CBHHK002</strain>
    </source>
</reference>
<dbReference type="Pfam" id="PF02133">
    <property type="entry name" value="Transp_cyt_pur"/>
    <property type="match status" value="1"/>
</dbReference>
<dbReference type="GO" id="GO:0005886">
    <property type="term" value="C:plasma membrane"/>
    <property type="evidence" value="ECO:0007669"/>
    <property type="project" value="TreeGrafter"/>
</dbReference>
<evidence type="ECO:0000256" key="1">
    <source>
        <dbReference type="ARBA" id="ARBA00004141"/>
    </source>
</evidence>
<feature type="transmembrane region" description="Helical" evidence="6">
    <location>
        <begin position="43"/>
        <end position="65"/>
    </location>
</feature>
<dbReference type="GO" id="GO:0015205">
    <property type="term" value="F:nucleobase transmembrane transporter activity"/>
    <property type="evidence" value="ECO:0007669"/>
    <property type="project" value="TreeGrafter"/>
</dbReference>
<evidence type="ECO:0000256" key="3">
    <source>
        <dbReference type="ARBA" id="ARBA00022692"/>
    </source>
</evidence>
<dbReference type="Proteomes" id="UP001218218">
    <property type="component" value="Unassembled WGS sequence"/>
</dbReference>
<feature type="transmembrane region" description="Helical" evidence="6">
    <location>
        <begin position="356"/>
        <end position="375"/>
    </location>
</feature>
<feature type="transmembrane region" description="Helical" evidence="6">
    <location>
        <begin position="316"/>
        <end position="335"/>
    </location>
</feature>
<dbReference type="EMBL" id="JARIHO010000007">
    <property type="protein sequence ID" value="KAJ7357988.1"/>
    <property type="molecule type" value="Genomic_DNA"/>
</dbReference>